<dbReference type="OrthoDB" id="5578278at2759"/>
<dbReference type="PANTHER" id="PTHR19853">
    <property type="entry name" value="WD REPEAT CONTAINING PROTEIN 3 WDR3"/>
    <property type="match status" value="1"/>
</dbReference>
<proteinExistence type="predicted"/>
<organism evidence="13 14">
    <name type="scientific">Cryptotermes secundus</name>
    <dbReference type="NCBI Taxonomy" id="105785"/>
    <lineage>
        <taxon>Eukaryota</taxon>
        <taxon>Metazoa</taxon>
        <taxon>Ecdysozoa</taxon>
        <taxon>Arthropoda</taxon>
        <taxon>Hexapoda</taxon>
        <taxon>Insecta</taxon>
        <taxon>Pterygota</taxon>
        <taxon>Neoptera</taxon>
        <taxon>Polyneoptera</taxon>
        <taxon>Dictyoptera</taxon>
        <taxon>Blattodea</taxon>
        <taxon>Blattoidea</taxon>
        <taxon>Termitoidae</taxon>
        <taxon>Kalotermitidae</taxon>
        <taxon>Cryptotermitinae</taxon>
        <taxon>Cryptotermes</taxon>
    </lineage>
</organism>
<evidence type="ECO:0000256" key="1">
    <source>
        <dbReference type="ARBA" id="ARBA00004138"/>
    </source>
</evidence>
<dbReference type="InParanoid" id="A0A2J7QEL0"/>
<keyword evidence="8" id="KW-0206">Cytoskeleton</keyword>
<feature type="coiled-coil region" evidence="11">
    <location>
        <begin position="446"/>
        <end position="577"/>
    </location>
</feature>
<dbReference type="GO" id="GO:0036064">
    <property type="term" value="C:ciliary basal body"/>
    <property type="evidence" value="ECO:0007669"/>
    <property type="project" value="TreeGrafter"/>
</dbReference>
<dbReference type="PANTHER" id="PTHR19853:SF1">
    <property type="entry name" value="TBC1 DOMAIN FAMILY MEMBER 31"/>
    <property type="match status" value="1"/>
</dbReference>
<dbReference type="GO" id="GO:0060090">
    <property type="term" value="F:molecular adaptor activity"/>
    <property type="evidence" value="ECO:0007669"/>
    <property type="project" value="UniProtKB-ARBA"/>
</dbReference>
<dbReference type="FunFam" id="1.10.472.80:FF:000022">
    <property type="entry name" value="TBC1 domain family, member 31"/>
    <property type="match status" value="1"/>
</dbReference>
<feature type="coiled-coil region" evidence="11">
    <location>
        <begin position="673"/>
        <end position="700"/>
    </location>
</feature>
<name>A0A2J7QEL0_9NEOP</name>
<dbReference type="SUPFAM" id="SSF47923">
    <property type="entry name" value="Ypt/Rab-GAP domain of gyp1p"/>
    <property type="match status" value="1"/>
</dbReference>
<keyword evidence="6" id="KW-0677">Repeat</keyword>
<comment type="caution">
    <text evidence="13">The sequence shown here is derived from an EMBL/GenBank/DDBJ whole genome shotgun (WGS) entry which is preliminary data.</text>
</comment>
<dbReference type="InterPro" id="IPR051570">
    <property type="entry name" value="TBC1_cilium_biogenesis"/>
</dbReference>
<gene>
    <name evidence="13" type="ORF">B7P43_G12420</name>
</gene>
<protein>
    <recommendedName>
        <fullName evidence="3">TBC1 domain family member 31</fullName>
    </recommendedName>
</protein>
<evidence type="ECO:0000256" key="3">
    <source>
        <dbReference type="ARBA" id="ARBA00014199"/>
    </source>
</evidence>
<reference evidence="13 14" key="1">
    <citation type="submission" date="2017-12" db="EMBL/GenBank/DDBJ databases">
        <title>Hemimetabolous genomes reveal molecular basis of termite eusociality.</title>
        <authorList>
            <person name="Harrison M.C."/>
            <person name="Jongepier E."/>
            <person name="Robertson H.M."/>
            <person name="Arning N."/>
            <person name="Bitard-Feildel T."/>
            <person name="Chao H."/>
            <person name="Childers C.P."/>
            <person name="Dinh H."/>
            <person name="Doddapaneni H."/>
            <person name="Dugan S."/>
            <person name="Gowin J."/>
            <person name="Greiner C."/>
            <person name="Han Y."/>
            <person name="Hu H."/>
            <person name="Hughes D.S.T."/>
            <person name="Huylmans A.-K."/>
            <person name="Kemena C."/>
            <person name="Kremer L.P.M."/>
            <person name="Lee S.L."/>
            <person name="Lopez-Ezquerra A."/>
            <person name="Mallet L."/>
            <person name="Monroy-Kuhn J.M."/>
            <person name="Moser A."/>
            <person name="Murali S.C."/>
            <person name="Muzny D.M."/>
            <person name="Otani S."/>
            <person name="Piulachs M.-D."/>
            <person name="Poelchau M."/>
            <person name="Qu J."/>
            <person name="Schaub F."/>
            <person name="Wada-Katsumata A."/>
            <person name="Worley K.C."/>
            <person name="Xie Q."/>
            <person name="Ylla G."/>
            <person name="Poulsen M."/>
            <person name="Gibbs R.A."/>
            <person name="Schal C."/>
            <person name="Richards S."/>
            <person name="Belles X."/>
            <person name="Korb J."/>
            <person name="Bornberg-Bauer E."/>
        </authorList>
    </citation>
    <scope>NUCLEOTIDE SEQUENCE [LARGE SCALE GENOMIC DNA]</scope>
    <source>
        <tissue evidence="13">Whole body</tissue>
    </source>
</reference>
<dbReference type="Gene3D" id="1.10.472.80">
    <property type="entry name" value="Ypt/Rab-GAP domain of gyp1p, domain 3"/>
    <property type="match status" value="1"/>
</dbReference>
<comment type="subcellular location">
    <subcellularLocation>
        <location evidence="1">Cell projection</location>
        <location evidence="1">Cilium</location>
    </subcellularLocation>
    <subcellularLocation>
        <location evidence="2">Cytoplasm</location>
        <location evidence="2">Cytoskeleton</location>
        <location evidence="2">Microtubule organizing center</location>
        <location evidence="2">Centrosome</location>
        <location evidence="2">Centriolar satellite</location>
    </subcellularLocation>
</comment>
<evidence type="ECO:0000313" key="13">
    <source>
        <dbReference type="EMBL" id="PNF27001.1"/>
    </source>
</evidence>
<evidence type="ECO:0000256" key="9">
    <source>
        <dbReference type="ARBA" id="ARBA00023273"/>
    </source>
</evidence>
<evidence type="ECO:0000256" key="11">
    <source>
        <dbReference type="SAM" id="Coils"/>
    </source>
</evidence>
<dbReference type="AlphaFoldDB" id="A0A2J7QEL0"/>
<dbReference type="FunCoup" id="A0A2J7QEL0">
    <property type="interactions" value="62"/>
</dbReference>
<feature type="domain" description="Rab-GAP TBC" evidence="12">
    <location>
        <begin position="178"/>
        <end position="353"/>
    </location>
</feature>
<comment type="function">
    <text evidence="10">Molecular adapter which is involved in cilium biogenesis. Part of a functional complex including OFD1 a centriolar protein involved in cilium assembly. Could regulate the cAMP-dependent phosphorylation of OFD1, and its subsequent ubiquitination by PJA2 which ultimately leads to its proteasomal degradation.</text>
</comment>
<evidence type="ECO:0000256" key="7">
    <source>
        <dbReference type="ARBA" id="ARBA00023054"/>
    </source>
</evidence>
<dbReference type="GO" id="GO:0034451">
    <property type="term" value="C:centriolar satellite"/>
    <property type="evidence" value="ECO:0007669"/>
    <property type="project" value="UniProtKB-SubCell"/>
</dbReference>
<evidence type="ECO:0000256" key="2">
    <source>
        <dbReference type="ARBA" id="ARBA00004607"/>
    </source>
</evidence>
<dbReference type="GO" id="GO:0060271">
    <property type="term" value="P:cilium assembly"/>
    <property type="evidence" value="ECO:0007669"/>
    <property type="project" value="UniProtKB-ARBA"/>
</dbReference>
<dbReference type="PROSITE" id="PS50086">
    <property type="entry name" value="TBC_RABGAP"/>
    <property type="match status" value="1"/>
</dbReference>
<accession>A0A2J7QEL0</accession>
<dbReference type="InterPro" id="IPR000195">
    <property type="entry name" value="Rab-GAP-TBC_dom"/>
</dbReference>
<dbReference type="EMBL" id="NEVH01015309">
    <property type="protein sequence ID" value="PNF27000.1"/>
    <property type="molecule type" value="Genomic_DNA"/>
</dbReference>
<dbReference type="Proteomes" id="UP000235965">
    <property type="component" value="Unassembled WGS sequence"/>
</dbReference>
<keyword evidence="4" id="KW-0963">Cytoplasm</keyword>
<evidence type="ECO:0000256" key="6">
    <source>
        <dbReference type="ARBA" id="ARBA00022737"/>
    </source>
</evidence>
<evidence type="ECO:0000256" key="8">
    <source>
        <dbReference type="ARBA" id="ARBA00023212"/>
    </source>
</evidence>
<evidence type="ECO:0000313" key="14">
    <source>
        <dbReference type="Proteomes" id="UP000235965"/>
    </source>
</evidence>
<dbReference type="STRING" id="105785.A0A2J7QEL0"/>
<keyword evidence="14" id="KW-1185">Reference proteome</keyword>
<keyword evidence="5" id="KW-0853">WD repeat</keyword>
<evidence type="ECO:0000256" key="10">
    <source>
        <dbReference type="ARBA" id="ARBA00034464"/>
    </source>
</evidence>
<evidence type="ECO:0000256" key="4">
    <source>
        <dbReference type="ARBA" id="ARBA00022490"/>
    </source>
</evidence>
<dbReference type="EMBL" id="NEVH01015309">
    <property type="protein sequence ID" value="PNF27001.1"/>
    <property type="molecule type" value="Genomic_DNA"/>
</dbReference>
<dbReference type="InterPro" id="IPR035969">
    <property type="entry name" value="Rab-GAP_TBC_sf"/>
</dbReference>
<evidence type="ECO:0000259" key="12">
    <source>
        <dbReference type="PROSITE" id="PS50086"/>
    </source>
</evidence>
<sequence length="808" mass="94975">MVIGGHSPVLVVFCLDAWSVKKVIKLPEDVSGVRHIEFVPQLFDAGANKILGLLSSHCTLYFLDVESSLFLKNVFEPQKNISKFTVSCNGKYVACILQSGEVNMYRSSQLLEAQSSGEPMLTEEARSVEQVDVEPEKKMATPHRVRDSFKQNLLKVHEQIKETLDLSRLRPILKEFGEYPDSYRPLIWRTILQTPCNKAAYMNLVKREVHPAYLHLEEQYPLENRSVLKNLRRLLSCLAHWSSLFSEVKFLPLFVFPFVKVFQNDPFVCFEAVTTIILNWCQYWFEYFPFPPINVLSMIENVLAEHDSELLEFYYGARVKTDLYAWTLLEVAFSEVLCRSDWLCLWDHVLSNEPSFLLMAVVAYNIIYRRTIMSCRVHDDFEYFFHNQNPVDMKRFISKTYMLCNKTRKEVHPRQYLSAFKPLEKNSYPVFNQYPKFIIDYKAQQMDQLHKEEQNILKEYQTAMKQKAEQEKRMREAIHTEIQEERLKELEQVYQETLRKEKERLAEQQQKVQAVRQTLRARELELLNATRDRLMRQNVRQRHVALNQLLDDIERKRAQEKTEIAAAKEEIQRHYLELLSHQHDLEQKLESTYSAVLPPSVEHHALRQQQEQLASELRKLRTEAASEHHAKQVDITTRLAVMDELLQKVDMKLAKEMAETQHDFQPGQNNIKGLQLERGIKKLEQEVEHLLEQMAELHQQEGTARLHEEAESQADWRTLNTEQEEFVRLKHHDSPLNVVHARWDEQPDKLGQQKGNGKPKQQMRIVPSGAEMSFYIPVRSDEFYRQELGAVKAAMDVRDQIVSESTFR</sequence>
<keyword evidence="7 11" id="KW-0175">Coiled coil</keyword>
<keyword evidence="9" id="KW-0966">Cell projection</keyword>
<evidence type="ECO:0000256" key="5">
    <source>
        <dbReference type="ARBA" id="ARBA00022574"/>
    </source>
</evidence>